<evidence type="ECO:0000313" key="2">
    <source>
        <dbReference type="EMBL" id="RZO24516.1"/>
    </source>
</evidence>
<dbReference type="InterPro" id="IPR051916">
    <property type="entry name" value="GPI-anchor_lipid_remodeler"/>
</dbReference>
<dbReference type="Pfam" id="PF19580">
    <property type="entry name" value="Exo_endo_phos_3"/>
    <property type="match status" value="1"/>
</dbReference>
<feature type="domain" description="Endonuclease/exonuclease/phosphatase" evidence="1">
    <location>
        <begin position="80"/>
        <end position="333"/>
    </location>
</feature>
<gene>
    <name evidence="2" type="ORF">EVA99_01355</name>
</gene>
<name>A0A520MTJ6_9GAMM</name>
<dbReference type="PANTHER" id="PTHR14859:SF1">
    <property type="entry name" value="PGAP2-INTERACTING PROTEIN"/>
    <property type="match status" value="1"/>
</dbReference>
<organism evidence="2 3">
    <name type="scientific">SAR86 cluster bacterium</name>
    <dbReference type="NCBI Taxonomy" id="2030880"/>
    <lineage>
        <taxon>Bacteria</taxon>
        <taxon>Pseudomonadati</taxon>
        <taxon>Pseudomonadota</taxon>
        <taxon>Gammaproteobacteria</taxon>
        <taxon>SAR86 cluster</taxon>
    </lineage>
</organism>
<evidence type="ECO:0000259" key="1">
    <source>
        <dbReference type="Pfam" id="PF19580"/>
    </source>
</evidence>
<proteinExistence type="predicted"/>
<dbReference type="GO" id="GO:0003824">
    <property type="term" value="F:catalytic activity"/>
    <property type="evidence" value="ECO:0007669"/>
    <property type="project" value="InterPro"/>
</dbReference>
<reference evidence="2 3" key="1">
    <citation type="submission" date="2019-02" db="EMBL/GenBank/DDBJ databases">
        <title>Prokaryotic population dynamics and viral predation in marine succession experiment using metagenomics: the confinement effect.</title>
        <authorList>
            <person name="Haro-Moreno J.M."/>
            <person name="Rodriguez-Valera F."/>
            <person name="Lopez-Perez M."/>
        </authorList>
    </citation>
    <scope>NUCLEOTIDE SEQUENCE [LARGE SCALE GENOMIC DNA]</scope>
    <source>
        <strain evidence="2">MED-G166</strain>
    </source>
</reference>
<protein>
    <recommendedName>
        <fullName evidence="1">Endonuclease/exonuclease/phosphatase domain-containing protein</fullName>
    </recommendedName>
</protein>
<evidence type="ECO:0000313" key="3">
    <source>
        <dbReference type="Proteomes" id="UP000320146"/>
    </source>
</evidence>
<dbReference type="InterPro" id="IPR036691">
    <property type="entry name" value="Endo/exonu/phosph_ase_sf"/>
</dbReference>
<dbReference type="InterPro" id="IPR005135">
    <property type="entry name" value="Endo/exonuclease/phosphatase"/>
</dbReference>
<dbReference type="AlphaFoldDB" id="A0A520MTJ6"/>
<dbReference type="Proteomes" id="UP000320146">
    <property type="component" value="Unassembled WGS sequence"/>
</dbReference>
<dbReference type="EMBL" id="SHBL01000006">
    <property type="protein sequence ID" value="RZO24516.1"/>
    <property type="molecule type" value="Genomic_DNA"/>
</dbReference>
<dbReference type="SUPFAM" id="SSF56219">
    <property type="entry name" value="DNase I-like"/>
    <property type="match status" value="1"/>
</dbReference>
<accession>A0A520MTJ6</accession>
<dbReference type="PANTHER" id="PTHR14859">
    <property type="entry name" value="CALCOFLUOR WHITE HYPERSENSITIVE PROTEIN PRECURSOR"/>
    <property type="match status" value="1"/>
</dbReference>
<comment type="caution">
    <text evidence="2">The sequence shown here is derived from an EMBL/GenBank/DDBJ whole genome shotgun (WGS) entry which is preliminary data.</text>
</comment>
<sequence>MTRFNNILFVITFMLLSSLGFASKFTVMTFNVENLFDNLDDPQKEDETYLPSSMKASKLHIDQCNKIEVFKWRDDCLNIDWNDEVIEYKLNVITETILSYKEHGPDIIGLQEVENENILKQLYSRLKHHGYKFYTLVEGNDDRGIDNAFISKYEILNSKLHQIEFSGGSKDQIGDTRPILESVFLIKDKEVSIYNVHFPAPHNPLFMRKDAFTTLDKLGSNNKRIAVALGDFNVTSAENAKEKLYEKIHKNWFVSHLDQCSKCKGTNYYFRDDRWSFLDAVMLKRDGSAEFVENSVEIITTDAHTRDDGSPLRFNSKGLYGVSDHFPVVVKIEIY</sequence>
<dbReference type="GO" id="GO:0006506">
    <property type="term" value="P:GPI anchor biosynthetic process"/>
    <property type="evidence" value="ECO:0007669"/>
    <property type="project" value="TreeGrafter"/>
</dbReference>
<dbReference type="GO" id="GO:0016020">
    <property type="term" value="C:membrane"/>
    <property type="evidence" value="ECO:0007669"/>
    <property type="project" value="GOC"/>
</dbReference>
<dbReference type="Gene3D" id="3.60.10.10">
    <property type="entry name" value="Endonuclease/exonuclease/phosphatase"/>
    <property type="match status" value="1"/>
</dbReference>